<evidence type="ECO:0000256" key="2">
    <source>
        <dbReference type="ARBA" id="ARBA00004429"/>
    </source>
</evidence>
<evidence type="ECO:0000256" key="9">
    <source>
        <dbReference type="SAM" id="Phobius"/>
    </source>
</evidence>
<dbReference type="SUPFAM" id="SSF55874">
    <property type="entry name" value="ATPase domain of HSP90 chaperone/DNA topoisomerase II/histidine kinase"/>
    <property type="match status" value="1"/>
</dbReference>
<dbReference type="KEGG" id="pbh:AAW51_0466"/>
<keyword evidence="9" id="KW-0472">Membrane</keyword>
<dbReference type="PRINTS" id="PR00344">
    <property type="entry name" value="BCTRLSENSOR"/>
</dbReference>
<keyword evidence="4 7" id="KW-0597">Phosphoprotein</keyword>
<gene>
    <name evidence="14" type="ORF">AAW51_0466</name>
</gene>
<dbReference type="CDD" id="cd18774">
    <property type="entry name" value="PDC2_HK_sensor"/>
    <property type="match status" value="1"/>
</dbReference>
<dbReference type="EC" id="2.7.13.3" evidence="3"/>
<dbReference type="InterPro" id="IPR003660">
    <property type="entry name" value="HAMP_dom"/>
</dbReference>
<comment type="catalytic activity">
    <reaction evidence="1">
        <text>ATP + protein L-histidine = ADP + protein N-phospho-L-histidine.</text>
        <dbReference type="EC" id="2.7.13.3"/>
    </reaction>
</comment>
<evidence type="ECO:0000259" key="12">
    <source>
        <dbReference type="PROSITE" id="PS50113"/>
    </source>
</evidence>
<keyword evidence="5 14" id="KW-0808">Transferase</keyword>
<feature type="domain" description="PAC" evidence="12">
    <location>
        <begin position="76"/>
        <end position="128"/>
    </location>
</feature>
<dbReference type="InterPro" id="IPR013655">
    <property type="entry name" value="PAS_fold_3"/>
</dbReference>
<dbReference type="Pfam" id="PF08447">
    <property type="entry name" value="PAS_3"/>
    <property type="match status" value="1"/>
</dbReference>
<comment type="subcellular location">
    <subcellularLocation>
        <location evidence="2">Cell inner membrane</location>
        <topology evidence="2">Multi-pass membrane protein</topology>
    </subcellularLocation>
</comment>
<organism evidence="14 15">
    <name type="scientific">Caldimonas brevitalea</name>
    <dbReference type="NCBI Taxonomy" id="413882"/>
    <lineage>
        <taxon>Bacteria</taxon>
        <taxon>Pseudomonadati</taxon>
        <taxon>Pseudomonadota</taxon>
        <taxon>Betaproteobacteria</taxon>
        <taxon>Burkholderiales</taxon>
        <taxon>Sphaerotilaceae</taxon>
        <taxon>Caldimonas</taxon>
    </lineage>
</organism>
<dbReference type="PROSITE" id="PS50885">
    <property type="entry name" value="HAMP"/>
    <property type="match status" value="1"/>
</dbReference>
<dbReference type="InterPro" id="IPR001789">
    <property type="entry name" value="Sig_transdc_resp-reg_receiver"/>
</dbReference>
<dbReference type="AlphaFoldDB" id="A0A0G3BCU6"/>
<dbReference type="Gene3D" id="1.10.287.130">
    <property type="match status" value="1"/>
</dbReference>
<dbReference type="InterPro" id="IPR000700">
    <property type="entry name" value="PAS-assoc_C"/>
</dbReference>
<feature type="compositionally biased region" description="Polar residues" evidence="8">
    <location>
        <begin position="120"/>
        <end position="131"/>
    </location>
</feature>
<dbReference type="PATRIC" id="fig|413882.6.peg.495"/>
<dbReference type="SUPFAM" id="SSF55785">
    <property type="entry name" value="PYP-like sensor domain (PAS domain)"/>
    <property type="match status" value="1"/>
</dbReference>
<dbReference type="STRING" id="413882.AAW51_0466"/>
<keyword evidence="9" id="KW-1133">Transmembrane helix</keyword>
<dbReference type="PANTHER" id="PTHR43547">
    <property type="entry name" value="TWO-COMPONENT HISTIDINE KINASE"/>
    <property type="match status" value="1"/>
</dbReference>
<dbReference type="Pfam" id="PF00072">
    <property type="entry name" value="Response_reg"/>
    <property type="match status" value="1"/>
</dbReference>
<keyword evidence="6" id="KW-0418">Kinase</keyword>
<dbReference type="Pfam" id="PF02518">
    <property type="entry name" value="HATPase_c"/>
    <property type="match status" value="1"/>
</dbReference>
<dbReference type="SMART" id="SM00086">
    <property type="entry name" value="PAC"/>
    <property type="match status" value="1"/>
</dbReference>
<dbReference type="PROSITE" id="PS50113">
    <property type="entry name" value="PAC"/>
    <property type="match status" value="1"/>
</dbReference>
<evidence type="ECO:0000256" key="6">
    <source>
        <dbReference type="ARBA" id="ARBA00022777"/>
    </source>
</evidence>
<dbReference type="FunFam" id="3.30.565.10:FF:000006">
    <property type="entry name" value="Sensor histidine kinase WalK"/>
    <property type="match status" value="1"/>
</dbReference>
<dbReference type="Gene3D" id="3.30.565.10">
    <property type="entry name" value="Histidine kinase-like ATPase, C-terminal domain"/>
    <property type="match status" value="1"/>
</dbReference>
<dbReference type="InterPro" id="IPR035965">
    <property type="entry name" value="PAS-like_dom_sf"/>
</dbReference>
<evidence type="ECO:0000259" key="13">
    <source>
        <dbReference type="PROSITE" id="PS50885"/>
    </source>
</evidence>
<feature type="domain" description="Response regulatory" evidence="11">
    <location>
        <begin position="771"/>
        <end position="887"/>
    </location>
</feature>
<dbReference type="InterPro" id="IPR003661">
    <property type="entry name" value="HisK_dim/P_dom"/>
</dbReference>
<accession>A0A0G3BCU6</accession>
<feature type="domain" description="HAMP" evidence="13">
    <location>
        <begin position="459"/>
        <end position="510"/>
    </location>
</feature>
<dbReference type="Proteomes" id="UP000035352">
    <property type="component" value="Chromosome"/>
</dbReference>
<dbReference type="PANTHER" id="PTHR43547:SF2">
    <property type="entry name" value="HYBRID SIGNAL TRANSDUCTION HISTIDINE KINASE C"/>
    <property type="match status" value="1"/>
</dbReference>
<dbReference type="InterPro" id="IPR003594">
    <property type="entry name" value="HATPase_dom"/>
</dbReference>
<dbReference type="InterPro" id="IPR001610">
    <property type="entry name" value="PAC"/>
</dbReference>
<dbReference type="PROSITE" id="PS50109">
    <property type="entry name" value="HIS_KIN"/>
    <property type="match status" value="1"/>
</dbReference>
<evidence type="ECO:0000259" key="11">
    <source>
        <dbReference type="PROSITE" id="PS50110"/>
    </source>
</evidence>
<evidence type="ECO:0000256" key="8">
    <source>
        <dbReference type="SAM" id="MobiDB-lite"/>
    </source>
</evidence>
<feature type="compositionally biased region" description="Low complexity" evidence="8">
    <location>
        <begin position="144"/>
        <end position="153"/>
    </location>
</feature>
<keyword evidence="14" id="KW-0489">Methyltransferase</keyword>
<dbReference type="PROSITE" id="PS50110">
    <property type="entry name" value="RESPONSE_REGULATORY"/>
    <property type="match status" value="1"/>
</dbReference>
<dbReference type="InterPro" id="IPR036890">
    <property type="entry name" value="HATPase_C_sf"/>
</dbReference>
<dbReference type="SMART" id="SM00387">
    <property type="entry name" value="HATPase_c"/>
    <property type="match status" value="1"/>
</dbReference>
<dbReference type="CDD" id="cd00082">
    <property type="entry name" value="HisKA"/>
    <property type="match status" value="1"/>
</dbReference>
<dbReference type="GO" id="GO:0008168">
    <property type="term" value="F:methyltransferase activity"/>
    <property type="evidence" value="ECO:0007669"/>
    <property type="project" value="UniProtKB-KW"/>
</dbReference>
<dbReference type="InterPro" id="IPR011006">
    <property type="entry name" value="CheY-like_superfamily"/>
</dbReference>
<evidence type="ECO:0000313" key="15">
    <source>
        <dbReference type="Proteomes" id="UP000035352"/>
    </source>
</evidence>
<dbReference type="RefSeq" id="WP_053013266.1">
    <property type="nucleotide sequence ID" value="NZ_CP011371.1"/>
</dbReference>
<dbReference type="Gene3D" id="3.30.450.20">
    <property type="entry name" value="PAS domain"/>
    <property type="match status" value="2"/>
</dbReference>
<dbReference type="Pfam" id="PF00512">
    <property type="entry name" value="HisKA"/>
    <property type="match status" value="1"/>
</dbReference>
<feature type="region of interest" description="Disordered" evidence="8">
    <location>
        <begin position="120"/>
        <end position="153"/>
    </location>
</feature>
<evidence type="ECO:0000313" key="14">
    <source>
        <dbReference type="EMBL" id="AKJ27157.1"/>
    </source>
</evidence>
<keyword evidence="9" id="KW-0812">Transmembrane</keyword>
<protein>
    <recommendedName>
        <fullName evidence="3">histidine kinase</fullName>
        <ecNumber evidence="3">2.7.13.3</ecNumber>
    </recommendedName>
</protein>
<feature type="modified residue" description="4-aspartylphosphate" evidence="7">
    <location>
        <position position="820"/>
    </location>
</feature>
<dbReference type="SMART" id="SM00448">
    <property type="entry name" value="REC"/>
    <property type="match status" value="1"/>
</dbReference>
<dbReference type="SUPFAM" id="SSF47384">
    <property type="entry name" value="Homodimeric domain of signal transducing histidine kinase"/>
    <property type="match status" value="1"/>
</dbReference>
<dbReference type="NCBIfam" id="TIGR00229">
    <property type="entry name" value="sensory_box"/>
    <property type="match status" value="1"/>
</dbReference>
<dbReference type="GO" id="GO:0000155">
    <property type="term" value="F:phosphorelay sensor kinase activity"/>
    <property type="evidence" value="ECO:0007669"/>
    <property type="project" value="InterPro"/>
</dbReference>
<dbReference type="InterPro" id="IPR005467">
    <property type="entry name" value="His_kinase_dom"/>
</dbReference>
<dbReference type="CDD" id="cd00130">
    <property type="entry name" value="PAS"/>
    <property type="match status" value="1"/>
</dbReference>
<dbReference type="SMART" id="SM00388">
    <property type="entry name" value="HisKA"/>
    <property type="match status" value="1"/>
</dbReference>
<evidence type="ECO:0000256" key="7">
    <source>
        <dbReference type="PROSITE-ProRule" id="PRU00169"/>
    </source>
</evidence>
<dbReference type="EMBL" id="CP011371">
    <property type="protein sequence ID" value="AKJ27157.1"/>
    <property type="molecule type" value="Genomic_DNA"/>
</dbReference>
<feature type="transmembrane region" description="Helical" evidence="9">
    <location>
        <begin position="169"/>
        <end position="189"/>
    </location>
</feature>
<proteinExistence type="predicted"/>
<reference evidence="14 15" key="1">
    <citation type="submission" date="2015-05" db="EMBL/GenBank/DDBJ databases">
        <authorList>
            <person name="Tang B."/>
            <person name="Yu Y."/>
        </authorList>
    </citation>
    <scope>NUCLEOTIDE SEQUENCE [LARGE SCALE GENOMIC DNA]</scope>
    <source>
        <strain evidence="14 15">DSM 7029</strain>
    </source>
</reference>
<evidence type="ECO:0000259" key="10">
    <source>
        <dbReference type="PROSITE" id="PS50109"/>
    </source>
</evidence>
<evidence type="ECO:0000256" key="4">
    <source>
        <dbReference type="ARBA" id="ARBA00022553"/>
    </source>
</evidence>
<evidence type="ECO:0000256" key="1">
    <source>
        <dbReference type="ARBA" id="ARBA00000085"/>
    </source>
</evidence>
<keyword evidence="15" id="KW-1185">Reference proteome</keyword>
<dbReference type="GO" id="GO:0005886">
    <property type="term" value="C:plasma membrane"/>
    <property type="evidence" value="ECO:0007669"/>
    <property type="project" value="UniProtKB-SubCell"/>
</dbReference>
<dbReference type="InterPro" id="IPR004358">
    <property type="entry name" value="Sig_transdc_His_kin-like_C"/>
</dbReference>
<evidence type="ECO:0000256" key="3">
    <source>
        <dbReference type="ARBA" id="ARBA00012438"/>
    </source>
</evidence>
<dbReference type="SUPFAM" id="SSF52172">
    <property type="entry name" value="CheY-like"/>
    <property type="match status" value="1"/>
</dbReference>
<dbReference type="Gene3D" id="3.40.50.2300">
    <property type="match status" value="1"/>
</dbReference>
<feature type="domain" description="Histidine kinase" evidence="10">
    <location>
        <begin position="532"/>
        <end position="751"/>
    </location>
</feature>
<evidence type="ECO:0000256" key="5">
    <source>
        <dbReference type="ARBA" id="ARBA00022679"/>
    </source>
</evidence>
<dbReference type="InterPro" id="IPR036097">
    <property type="entry name" value="HisK_dim/P_sf"/>
</dbReference>
<sequence length="892" mass="97602">MPRNDVTTDHDRLQAVWETDSRGENCYGSPSWCQYIGEEAGSPCGADALRCFHPEDRDDLQQQWQKSLATQGLHRFDVRVRVRRHDGEYRWCRMEGAPVKSTNGRVVKWVGTCTEIQEEGSWQPQAANSGEGNDGFEGRRALSRAPGSRRNAGPRARRRVCLGSLERRLFLVVFVGLLPLALLSFAILLHDALTQRRDLLEAVSDTARALASAVDSQLMTSIASLDALAASPRLAARDYAGLHEEAKTLLARRPHWANLVLIDPSVHHLMNARWPLGREFPPVVEPASLAETLRTGQARIGVVVFNPVIGAHAFAVRVPVQQRGEVALVLTAIVRPDAMLDVLKQQQIPEPSVVVILDQQDRIVARSRDHGHWVGKPASPDLLRLLQEGEEVGMTPTRTLDGLQVYTAFYRSAVTGWAAAVGIPRDAIDGAVIRSYAALGASITVSMVLGLLAAVGVGRSITGPMRALEQMARALGQGARPQAPRTALPEIRQVAVAMEAAHAERETLLQREREARMHAERVSKAKDEFLAMLGHELRNPLAAISTAVELLERSDPVRQNETANETRAIIRRQVAHLARLTEDLLDASRVTMGKIMLDLAPLDLAEVVRSTVATFRATGRLGERHQLTLSLTSVEVEADGTRLDQVVSNLLSNAIKYTPPPGTISICVRPEGPHAVLSVRDSGLGIEADLLPRVFDVFVQGRRSLDRAQGGLGIGLTLVRGIVQLHGGFVEATSEGPGKGSEFVVRLPAVDRLHLARPDTTFRVEARQGRRIVLVEDHDDVRIALRTRLAMEGHEVHEACDGPSGIETILRVRPEVALIDIGLPMLDGYQVAQAVREQLHPGQVRLIAITGYGTSPAVERGMRAGFDAYLIKPLSPDEVNRLIAEPLPGEHF</sequence>
<name>A0A0G3BCU6_9BURK</name>
<dbReference type="InterPro" id="IPR000014">
    <property type="entry name" value="PAS"/>
</dbReference>
<dbReference type="GO" id="GO:0032259">
    <property type="term" value="P:methylation"/>
    <property type="evidence" value="ECO:0007669"/>
    <property type="project" value="UniProtKB-KW"/>
</dbReference>